<evidence type="ECO:0000256" key="7">
    <source>
        <dbReference type="SAM" id="SignalP"/>
    </source>
</evidence>
<keyword evidence="4" id="KW-0928">Hypersensitive response elicitation</keyword>
<dbReference type="SUPFAM" id="SSF48647">
    <property type="entry name" value="Fungal elicitin"/>
    <property type="match status" value="1"/>
</dbReference>
<organism evidence="8 9">
    <name type="scientific">Phytophthora oleae</name>
    <dbReference type="NCBI Taxonomy" id="2107226"/>
    <lineage>
        <taxon>Eukaryota</taxon>
        <taxon>Sar</taxon>
        <taxon>Stramenopiles</taxon>
        <taxon>Oomycota</taxon>
        <taxon>Peronosporomycetes</taxon>
        <taxon>Peronosporales</taxon>
        <taxon>Peronosporaceae</taxon>
        <taxon>Phytophthora</taxon>
    </lineage>
</organism>
<evidence type="ECO:0008006" key="10">
    <source>
        <dbReference type="Google" id="ProtNLM"/>
    </source>
</evidence>
<keyword evidence="5" id="KW-1015">Disulfide bond</keyword>
<dbReference type="SMART" id="SM01187">
    <property type="entry name" value="Elicitin"/>
    <property type="match status" value="1"/>
</dbReference>
<evidence type="ECO:0000256" key="6">
    <source>
        <dbReference type="SAM" id="MobiDB-lite"/>
    </source>
</evidence>
<dbReference type="EMBL" id="JBIMZQ010000008">
    <property type="protein sequence ID" value="KAL3669701.1"/>
    <property type="molecule type" value="Genomic_DNA"/>
</dbReference>
<dbReference type="Proteomes" id="UP001632037">
    <property type="component" value="Unassembled WGS sequence"/>
</dbReference>
<feature type="region of interest" description="Disordered" evidence="6">
    <location>
        <begin position="255"/>
        <end position="292"/>
    </location>
</feature>
<evidence type="ECO:0000256" key="4">
    <source>
        <dbReference type="ARBA" id="ARBA00022978"/>
    </source>
</evidence>
<evidence type="ECO:0000256" key="1">
    <source>
        <dbReference type="ARBA" id="ARBA00004613"/>
    </source>
</evidence>
<reference evidence="8 9" key="1">
    <citation type="submission" date="2024-09" db="EMBL/GenBank/DDBJ databases">
        <title>Genome sequencing and assembly of Phytophthora oleae, isolate VK10A, causative agent of rot of olive drupes.</title>
        <authorList>
            <person name="Conti Taguali S."/>
            <person name="Riolo M."/>
            <person name="La Spada F."/>
            <person name="Cacciola S.O."/>
            <person name="Dionisio G."/>
        </authorList>
    </citation>
    <scope>NUCLEOTIDE SEQUENCE [LARGE SCALE GENOMIC DNA]</scope>
    <source>
        <strain evidence="8 9">VK10A</strain>
    </source>
</reference>
<comment type="similarity">
    <text evidence="2">Belongs to the elicitin family.</text>
</comment>
<keyword evidence="3" id="KW-0964">Secreted</keyword>
<protein>
    <recommendedName>
        <fullName evidence="10">Elicitin</fullName>
    </recommendedName>
</protein>
<dbReference type="Gene3D" id="1.10.239.10">
    <property type="entry name" value="Elicitin domain"/>
    <property type="match status" value="1"/>
</dbReference>
<comment type="subcellular location">
    <subcellularLocation>
        <location evidence="1">Secreted</location>
    </subcellularLocation>
</comment>
<dbReference type="InterPro" id="IPR002200">
    <property type="entry name" value="Elicitin"/>
</dbReference>
<keyword evidence="9" id="KW-1185">Reference proteome</keyword>
<evidence type="ECO:0000313" key="9">
    <source>
        <dbReference type="Proteomes" id="UP001632037"/>
    </source>
</evidence>
<name>A0ABD3FVL8_9STRA</name>
<evidence type="ECO:0000256" key="3">
    <source>
        <dbReference type="ARBA" id="ARBA00022525"/>
    </source>
</evidence>
<keyword evidence="7" id="KW-0732">Signal</keyword>
<dbReference type="GO" id="GO:0005576">
    <property type="term" value="C:extracellular region"/>
    <property type="evidence" value="ECO:0007669"/>
    <property type="project" value="UniProtKB-SubCell"/>
</dbReference>
<gene>
    <name evidence="8" type="ORF">V7S43_005082</name>
</gene>
<dbReference type="Pfam" id="PF00964">
    <property type="entry name" value="Elicitin"/>
    <property type="match status" value="1"/>
</dbReference>
<evidence type="ECO:0000313" key="8">
    <source>
        <dbReference type="EMBL" id="KAL3669701.1"/>
    </source>
</evidence>
<comment type="caution">
    <text evidence="8">The sequence shown here is derived from an EMBL/GenBank/DDBJ whole genome shotgun (WGS) entry which is preliminary data.</text>
</comment>
<evidence type="ECO:0000256" key="2">
    <source>
        <dbReference type="ARBA" id="ARBA00009544"/>
    </source>
</evidence>
<proteinExistence type="inferred from homology"/>
<accession>A0ABD3FVL8</accession>
<dbReference type="InterPro" id="IPR036470">
    <property type="entry name" value="Elicitin_sf"/>
</dbReference>
<evidence type="ECO:0000256" key="5">
    <source>
        <dbReference type="ARBA" id="ARBA00023157"/>
    </source>
</evidence>
<dbReference type="AlphaFoldDB" id="A0ABD3FVL8"/>
<feature type="chain" id="PRO_5044894170" description="Elicitin" evidence="7">
    <location>
        <begin position="22"/>
        <end position="317"/>
    </location>
</feature>
<feature type="signal peptide" evidence="7">
    <location>
        <begin position="1"/>
        <end position="21"/>
    </location>
</feature>
<sequence length="317" mass="33778">MSVLHSVTSLLFVLLVSCSSAQETKNASFELAPITSAALQSPTFALVGGKSCGASVVTVVYELYAKNTMVFQTCVSEGQYKIFPFSGKHPSPQQIGGMARSLACRAIFTSIILAGIPQCELSNFPMRAAAETLLKIGVDIDKFPDSSDTVPSTDRFIEMMHWRRDVNLAQAAGNPCDSESKLYAEYTSNLYTITTNGLVRLTADKEVQYRSSVDGSFSQEKIVTMPNMPGLGGSGSGSKIMTDYVADGTVKQFSESSRSSDGAVTHAELKANAKQSSDASDTKKTSTADAATTSSAAQVNWGQYLVTLVTLAMFVLA</sequence>
<dbReference type="GO" id="GO:0052040">
    <property type="term" value="P:symbiont-mediated perturbation of host programmed cell death"/>
    <property type="evidence" value="ECO:0007669"/>
    <property type="project" value="UniProtKB-KW"/>
</dbReference>